<reference evidence="2" key="1">
    <citation type="submission" date="2020-05" db="EMBL/GenBank/DDBJ databases">
        <authorList>
            <person name="Brown S."/>
            <person name="Huntemann M."/>
            <person name="Clum A."/>
            <person name="Spunde A."/>
            <person name="Palaniappan K."/>
            <person name="Ritter S."/>
            <person name="Mikhailova N."/>
            <person name="Chen I.-M."/>
            <person name="Stamatis D."/>
            <person name="Reddy T."/>
            <person name="O'Malley R."/>
            <person name="Daum C."/>
            <person name="Shapiro N."/>
            <person name="Ivanova N."/>
            <person name="Kyrpides N."/>
            <person name="Woyke T."/>
        </authorList>
    </citation>
    <scope>NUCLEOTIDE SEQUENCE</scope>
    <source>
        <strain evidence="2">DJ080</strain>
    </source>
</reference>
<sequence length="256" mass="29939">MKESEIIKEQFNKGARNFDNWSVTQNEKMMQGLADFCELSKENTVLDIACGTGGFSLYAASLADKVCGVDISEGMILVAKEKAKEKNINNIKFYCENVEDIKNINEKFSLVVSRSAFHHMKNYKEVFSDMVNHCKTEGKLCIQDIAAYDEEEINNYFEELEILIDKSHYKTYSKREFFQLFKEKNIKITALFESETELDLDDYINHLKQDEISLKNIQSHIEKGLENKKIAEYFFKRDNRLFWKRKVCTIVGEKSY</sequence>
<dbReference type="RefSeq" id="WP_173710151.1">
    <property type="nucleotide sequence ID" value="NZ_JABSWW010000001.1"/>
</dbReference>
<dbReference type="SUPFAM" id="SSF53335">
    <property type="entry name" value="S-adenosyl-L-methionine-dependent methyltransferases"/>
    <property type="match status" value="1"/>
</dbReference>
<name>A0AAX0AXF1_CLOBE</name>
<protein>
    <submittedName>
        <fullName evidence="2">Ubiquinone/menaquinone biosynthesis C-methylase UbiE</fullName>
    </submittedName>
</protein>
<organism evidence="2 3">
    <name type="scientific">Clostridium beijerinckii</name>
    <name type="common">Clostridium MP</name>
    <dbReference type="NCBI Taxonomy" id="1520"/>
    <lineage>
        <taxon>Bacteria</taxon>
        <taxon>Bacillati</taxon>
        <taxon>Bacillota</taxon>
        <taxon>Clostridia</taxon>
        <taxon>Eubacteriales</taxon>
        <taxon>Clostridiaceae</taxon>
        <taxon>Clostridium</taxon>
    </lineage>
</organism>
<proteinExistence type="predicted"/>
<dbReference type="Pfam" id="PF13847">
    <property type="entry name" value="Methyltransf_31"/>
    <property type="match status" value="1"/>
</dbReference>
<evidence type="ECO:0000313" key="2">
    <source>
        <dbReference type="EMBL" id="NRT86798.1"/>
    </source>
</evidence>
<accession>A0AAX0AXF1</accession>
<evidence type="ECO:0000313" key="3">
    <source>
        <dbReference type="Proteomes" id="UP001193748"/>
    </source>
</evidence>
<dbReference type="InterPro" id="IPR025714">
    <property type="entry name" value="Methyltranfer_dom"/>
</dbReference>
<gene>
    <name evidence="2" type="ORF">B0H41_000477</name>
</gene>
<dbReference type="EMBL" id="JABSWW010000001">
    <property type="protein sequence ID" value="NRT86798.1"/>
    <property type="molecule type" value="Genomic_DNA"/>
</dbReference>
<reference evidence="2" key="2">
    <citation type="journal article" date="2022" name="Nat. Biotechnol.">
        <title>Carbon-negative production of acetone and isopropanol by gas fermentation at industrial pilot scale.</title>
        <authorList>
            <person name="Liew F.E."/>
            <person name="Nogle R."/>
            <person name="Abdalla T."/>
            <person name="Rasor B.J."/>
            <person name="Canter C."/>
            <person name="Jensen R.O."/>
            <person name="Wang L."/>
            <person name="Strutz J."/>
            <person name="Chirania P."/>
            <person name="De Tissera S."/>
            <person name="Mueller A.P."/>
            <person name="Ruan Z."/>
            <person name="Gao A."/>
            <person name="Tran L."/>
            <person name="Engle N.L."/>
            <person name="Bromley J.C."/>
            <person name="Daniell J."/>
            <person name="Conrado R."/>
            <person name="Tschaplinski T.J."/>
            <person name="Giannone R.J."/>
            <person name="Hettich R.L."/>
            <person name="Karim A.S."/>
            <person name="Simpson S.D."/>
            <person name="Brown S.D."/>
            <person name="Leang C."/>
            <person name="Jewett M.C."/>
            <person name="Kopke M."/>
        </authorList>
    </citation>
    <scope>NUCLEOTIDE SEQUENCE</scope>
    <source>
        <strain evidence="2">DJ080</strain>
    </source>
</reference>
<dbReference type="PANTHER" id="PTHR43861">
    <property type="entry name" value="TRANS-ACONITATE 2-METHYLTRANSFERASE-RELATED"/>
    <property type="match status" value="1"/>
</dbReference>
<keyword evidence="2" id="KW-0830">Ubiquinone</keyword>
<evidence type="ECO:0000259" key="1">
    <source>
        <dbReference type="Pfam" id="PF13847"/>
    </source>
</evidence>
<feature type="domain" description="Methyltransferase" evidence="1">
    <location>
        <begin position="40"/>
        <end position="158"/>
    </location>
</feature>
<dbReference type="Gene3D" id="3.40.50.150">
    <property type="entry name" value="Vaccinia Virus protein VP39"/>
    <property type="match status" value="1"/>
</dbReference>
<comment type="caution">
    <text evidence="2">The sequence shown here is derived from an EMBL/GenBank/DDBJ whole genome shotgun (WGS) entry which is preliminary data.</text>
</comment>
<dbReference type="CDD" id="cd02440">
    <property type="entry name" value="AdoMet_MTases"/>
    <property type="match status" value="1"/>
</dbReference>
<dbReference type="Proteomes" id="UP001193748">
    <property type="component" value="Unassembled WGS sequence"/>
</dbReference>
<dbReference type="InterPro" id="IPR029063">
    <property type="entry name" value="SAM-dependent_MTases_sf"/>
</dbReference>
<dbReference type="AlphaFoldDB" id="A0AAX0AXF1"/>